<gene>
    <name evidence="3" type="ORF">AVDCRST_MAG89-768</name>
</gene>
<reference evidence="3" key="1">
    <citation type="submission" date="2020-02" db="EMBL/GenBank/DDBJ databases">
        <authorList>
            <person name="Meier V. D."/>
        </authorList>
    </citation>
    <scope>NUCLEOTIDE SEQUENCE</scope>
    <source>
        <strain evidence="3">AVDCRST_MAG89</strain>
    </source>
</reference>
<protein>
    <recommendedName>
        <fullName evidence="2">Putative zinc-finger domain-containing protein</fullName>
    </recommendedName>
</protein>
<accession>A0A6J4KI22</accession>
<dbReference type="Gene3D" id="1.10.10.1320">
    <property type="entry name" value="Anti-sigma factor, zinc-finger domain"/>
    <property type="match status" value="1"/>
</dbReference>
<evidence type="ECO:0000259" key="2">
    <source>
        <dbReference type="Pfam" id="PF13490"/>
    </source>
</evidence>
<feature type="non-terminal residue" evidence="3">
    <location>
        <position position="116"/>
    </location>
</feature>
<evidence type="ECO:0000256" key="1">
    <source>
        <dbReference type="SAM" id="MobiDB-lite"/>
    </source>
</evidence>
<organism evidence="3">
    <name type="scientific">uncultured Gemmatimonadota bacterium</name>
    <dbReference type="NCBI Taxonomy" id="203437"/>
    <lineage>
        <taxon>Bacteria</taxon>
        <taxon>Pseudomonadati</taxon>
        <taxon>Gemmatimonadota</taxon>
        <taxon>environmental samples</taxon>
    </lineage>
</organism>
<dbReference type="EMBL" id="CADCTV010000169">
    <property type="protein sequence ID" value="CAA9305520.1"/>
    <property type="molecule type" value="Genomic_DNA"/>
</dbReference>
<feature type="compositionally biased region" description="Low complexity" evidence="1">
    <location>
        <begin position="94"/>
        <end position="107"/>
    </location>
</feature>
<dbReference type="InterPro" id="IPR041916">
    <property type="entry name" value="Anti_sigma_zinc_sf"/>
</dbReference>
<proteinExistence type="predicted"/>
<feature type="domain" description="Putative zinc-finger" evidence="2">
    <location>
        <begin position="8"/>
        <end position="41"/>
    </location>
</feature>
<dbReference type="Pfam" id="PF13490">
    <property type="entry name" value="zf-HC2"/>
    <property type="match status" value="1"/>
</dbReference>
<dbReference type="InterPro" id="IPR027383">
    <property type="entry name" value="Znf_put"/>
</dbReference>
<feature type="region of interest" description="Disordered" evidence="1">
    <location>
        <begin position="79"/>
        <end position="116"/>
    </location>
</feature>
<evidence type="ECO:0000313" key="3">
    <source>
        <dbReference type="EMBL" id="CAA9305520.1"/>
    </source>
</evidence>
<dbReference type="AlphaFoldDB" id="A0A6J4KI22"/>
<sequence length="116" mass="12189">MSLDMTHEDVQAALAAEALDALDGPEREAVRAHLAGCPECRAELDGYREAAALLARTAPHRPMEPARSDRLRARLLARAAADRQGGEAPPAVPSAPATAPTPVIPLASRRRSALPA</sequence>
<name>A0A6J4KI22_9BACT</name>